<keyword evidence="2" id="KW-1185">Reference proteome</keyword>
<organism evidence="1 2">
    <name type="scientific">Cenococcum geophilum 1.58</name>
    <dbReference type="NCBI Taxonomy" id="794803"/>
    <lineage>
        <taxon>Eukaryota</taxon>
        <taxon>Fungi</taxon>
        <taxon>Dikarya</taxon>
        <taxon>Ascomycota</taxon>
        <taxon>Pezizomycotina</taxon>
        <taxon>Dothideomycetes</taxon>
        <taxon>Pleosporomycetidae</taxon>
        <taxon>Gloniales</taxon>
        <taxon>Gloniaceae</taxon>
        <taxon>Cenococcum</taxon>
    </lineage>
</organism>
<protein>
    <submittedName>
        <fullName evidence="1">Uncharacterized protein</fullName>
    </submittedName>
</protein>
<gene>
    <name evidence="1" type="ORF">K441DRAFT_744120</name>
</gene>
<evidence type="ECO:0000313" key="2">
    <source>
        <dbReference type="Proteomes" id="UP000250078"/>
    </source>
</evidence>
<reference evidence="1 2" key="1">
    <citation type="journal article" date="2016" name="Nat. Commun.">
        <title>Ectomycorrhizal ecology is imprinted in the genome of the dominant symbiotic fungus Cenococcum geophilum.</title>
        <authorList>
            <consortium name="DOE Joint Genome Institute"/>
            <person name="Peter M."/>
            <person name="Kohler A."/>
            <person name="Ohm R.A."/>
            <person name="Kuo A."/>
            <person name="Krutzmann J."/>
            <person name="Morin E."/>
            <person name="Arend M."/>
            <person name="Barry K.W."/>
            <person name="Binder M."/>
            <person name="Choi C."/>
            <person name="Clum A."/>
            <person name="Copeland A."/>
            <person name="Grisel N."/>
            <person name="Haridas S."/>
            <person name="Kipfer T."/>
            <person name="LaButti K."/>
            <person name="Lindquist E."/>
            <person name="Lipzen A."/>
            <person name="Maire R."/>
            <person name="Meier B."/>
            <person name="Mihaltcheva S."/>
            <person name="Molinier V."/>
            <person name="Murat C."/>
            <person name="Poggeler S."/>
            <person name="Quandt C.A."/>
            <person name="Sperisen C."/>
            <person name="Tritt A."/>
            <person name="Tisserant E."/>
            <person name="Crous P.W."/>
            <person name="Henrissat B."/>
            <person name="Nehls U."/>
            <person name="Egli S."/>
            <person name="Spatafora J.W."/>
            <person name="Grigoriev I.V."/>
            <person name="Martin F.M."/>
        </authorList>
    </citation>
    <scope>NUCLEOTIDE SEQUENCE [LARGE SCALE GENOMIC DNA]</scope>
    <source>
        <strain evidence="1 2">1.58</strain>
    </source>
</reference>
<dbReference type="Proteomes" id="UP000250078">
    <property type="component" value="Unassembled WGS sequence"/>
</dbReference>
<name>A0ACC8ELB2_9PEZI</name>
<sequence length="237" mass="26367">MVKSWDVAPRHVLMASSMSGLTPAASTKNSSTELSEAINSMFRWYQGAATCYAVFASCQQFTRGWTLQELIAPSTVEFPASNSAEIGTRTSLPDEIAKIIGISPRILCKTGRVDGANIAQGMSWAAQRETTWSEDKAYCLMGLFRVNMPMLYRGEKAFERLQLEIIKKSHDHSIFAWSLTPKRMFSASYLPNTRGLLSYSPAEFGHCEKILASTEMVTEPYSMANLGLFIKLPIVDR</sequence>
<accession>A0ACC8ELB2</accession>
<dbReference type="EMBL" id="KV748272">
    <property type="protein sequence ID" value="OCK87060.1"/>
    <property type="molecule type" value="Genomic_DNA"/>
</dbReference>
<proteinExistence type="predicted"/>
<evidence type="ECO:0000313" key="1">
    <source>
        <dbReference type="EMBL" id="OCK87060.1"/>
    </source>
</evidence>